<evidence type="ECO:0000259" key="2">
    <source>
        <dbReference type="Pfam" id="PF08327"/>
    </source>
</evidence>
<proteinExistence type="inferred from homology"/>
<dbReference type="OrthoDB" id="4549061at2"/>
<comment type="similarity">
    <text evidence="1">Belongs to the AHA1 family.</text>
</comment>
<dbReference type="CDD" id="cd07814">
    <property type="entry name" value="SRPBCC_CalC_Aha1-like"/>
    <property type="match status" value="1"/>
</dbReference>
<organism evidence="3 4">
    <name type="scientific">Neobacillus piezotolerans</name>
    <dbReference type="NCBI Taxonomy" id="2259171"/>
    <lineage>
        <taxon>Bacteria</taxon>
        <taxon>Bacillati</taxon>
        <taxon>Bacillota</taxon>
        <taxon>Bacilli</taxon>
        <taxon>Bacillales</taxon>
        <taxon>Bacillaceae</taxon>
        <taxon>Neobacillus</taxon>
    </lineage>
</organism>
<evidence type="ECO:0000313" key="4">
    <source>
        <dbReference type="Proteomes" id="UP000257144"/>
    </source>
</evidence>
<keyword evidence="4" id="KW-1185">Reference proteome</keyword>
<evidence type="ECO:0000313" key="3">
    <source>
        <dbReference type="EMBL" id="RDU36992.1"/>
    </source>
</evidence>
<feature type="domain" description="Activator of Hsp90 ATPase homologue 1/2-like C-terminal" evidence="2">
    <location>
        <begin position="36"/>
        <end position="143"/>
    </location>
</feature>
<dbReference type="InterPro" id="IPR013538">
    <property type="entry name" value="ASHA1/2-like_C"/>
</dbReference>
<dbReference type="Pfam" id="PF08327">
    <property type="entry name" value="AHSA1"/>
    <property type="match status" value="1"/>
</dbReference>
<dbReference type="Gene3D" id="3.30.530.20">
    <property type="match status" value="1"/>
</dbReference>
<dbReference type="InterPro" id="IPR023393">
    <property type="entry name" value="START-like_dom_sf"/>
</dbReference>
<name>A0A3D8GRS1_9BACI</name>
<dbReference type="AlphaFoldDB" id="A0A3D8GRS1"/>
<protein>
    <submittedName>
        <fullName evidence="3">SRPBCC domain-containing protein</fullName>
    </submittedName>
</protein>
<sequence length="164" mass="18875">MKKIFSKWGERVKAKLVGETKDRGFQVGVRRTFPISQEEAWRLVASREGLAFWLGEGGIDLKPGQGYETTLGNGEIRIVKPNAQLRLTWKKLGWQRPSTVQVRFLSVDTNKTTISFHQELLPDQKERELMKSYWENVLLGIKEKIHSSFIENPAGKNVTITQQY</sequence>
<evidence type="ECO:0000256" key="1">
    <source>
        <dbReference type="ARBA" id="ARBA00006817"/>
    </source>
</evidence>
<gene>
    <name evidence="3" type="ORF">DRW41_09865</name>
</gene>
<reference evidence="3 4" key="1">
    <citation type="submission" date="2018-07" db="EMBL/GenBank/DDBJ databases">
        <title>Bacillus sp. YLB-04 draft genome sequence.</title>
        <authorList>
            <person name="Yu L."/>
            <person name="Tang X."/>
        </authorList>
    </citation>
    <scope>NUCLEOTIDE SEQUENCE [LARGE SCALE GENOMIC DNA]</scope>
    <source>
        <strain evidence="3 4">YLB-04</strain>
    </source>
</reference>
<dbReference type="RefSeq" id="WP_115451820.1">
    <property type="nucleotide sequence ID" value="NZ_QNQT01000003.1"/>
</dbReference>
<comment type="caution">
    <text evidence="3">The sequence shown here is derived from an EMBL/GenBank/DDBJ whole genome shotgun (WGS) entry which is preliminary data.</text>
</comment>
<dbReference type="Proteomes" id="UP000257144">
    <property type="component" value="Unassembled WGS sequence"/>
</dbReference>
<accession>A0A3D8GRS1</accession>
<dbReference type="SUPFAM" id="SSF55961">
    <property type="entry name" value="Bet v1-like"/>
    <property type="match status" value="1"/>
</dbReference>
<dbReference type="EMBL" id="QNQT01000003">
    <property type="protein sequence ID" value="RDU36992.1"/>
    <property type="molecule type" value="Genomic_DNA"/>
</dbReference>